<dbReference type="AlphaFoldDB" id="A0A2U2C9D6"/>
<dbReference type="PANTHER" id="PTHR43283:SF14">
    <property type="entry name" value="BLL8153 PROTEIN"/>
    <property type="match status" value="1"/>
</dbReference>
<keyword evidence="2" id="KW-0378">Hydrolase</keyword>
<dbReference type="InterPro" id="IPR001466">
    <property type="entry name" value="Beta-lactam-related"/>
</dbReference>
<evidence type="ECO:0000313" key="3">
    <source>
        <dbReference type="Proteomes" id="UP000244940"/>
    </source>
</evidence>
<dbReference type="InterPro" id="IPR012338">
    <property type="entry name" value="Beta-lactam/transpept-like"/>
</dbReference>
<keyword evidence="3" id="KW-1185">Reference proteome</keyword>
<dbReference type="OrthoDB" id="9814204at2"/>
<dbReference type="GeneID" id="94365390"/>
<dbReference type="Gene3D" id="3.40.710.10">
    <property type="entry name" value="DD-peptidase/beta-lactamase superfamily"/>
    <property type="match status" value="1"/>
</dbReference>
<dbReference type="RefSeq" id="WP_109533352.1">
    <property type="nucleotide sequence ID" value="NZ_QEYD01000006.1"/>
</dbReference>
<comment type="caution">
    <text evidence="2">The sequence shown here is derived from an EMBL/GenBank/DDBJ whole genome shotgun (WGS) entry which is preliminary data.</text>
</comment>
<dbReference type="Proteomes" id="UP000244940">
    <property type="component" value="Unassembled WGS sequence"/>
</dbReference>
<gene>
    <name evidence="2" type="ORF">C4N9_10860</name>
</gene>
<feature type="domain" description="Beta-lactamase-related" evidence="1">
    <location>
        <begin position="86"/>
        <end position="365"/>
    </location>
</feature>
<accession>A0A2U2C9D6</accession>
<dbReference type="InterPro" id="IPR050789">
    <property type="entry name" value="Diverse_Enzym_Activities"/>
</dbReference>
<protein>
    <submittedName>
        <fullName evidence="2">6-aminohexanoate hydrolase</fullName>
    </submittedName>
</protein>
<dbReference type="PANTHER" id="PTHR43283">
    <property type="entry name" value="BETA-LACTAMASE-RELATED"/>
    <property type="match status" value="1"/>
</dbReference>
<dbReference type="GO" id="GO:0016787">
    <property type="term" value="F:hydrolase activity"/>
    <property type="evidence" value="ECO:0007669"/>
    <property type="project" value="UniProtKB-KW"/>
</dbReference>
<name>A0A2U2C9D6_9RHOB</name>
<evidence type="ECO:0000313" key="2">
    <source>
        <dbReference type="EMBL" id="PWE28490.1"/>
    </source>
</evidence>
<evidence type="ECO:0000259" key="1">
    <source>
        <dbReference type="Pfam" id="PF00144"/>
    </source>
</evidence>
<dbReference type="SUPFAM" id="SSF56601">
    <property type="entry name" value="beta-lactamase/transpeptidase-like"/>
    <property type="match status" value="1"/>
</dbReference>
<reference evidence="2 3" key="1">
    <citation type="submission" date="2018-05" db="EMBL/GenBank/DDBJ databases">
        <title>Pararhodobacter marina sp. nov., isolated from deep-sea water of the Indian Ocean.</title>
        <authorList>
            <person name="Lai Q.Sr."/>
            <person name="Liu X."/>
            <person name="Shao Z."/>
        </authorList>
    </citation>
    <scope>NUCLEOTIDE SEQUENCE [LARGE SCALE GENOMIC DNA]</scope>
    <source>
        <strain evidence="2 3">CIC4N-9</strain>
    </source>
</reference>
<organism evidence="2 3">
    <name type="scientific">Pararhodobacter marinus</name>
    <dbReference type="NCBI Taxonomy" id="2184063"/>
    <lineage>
        <taxon>Bacteria</taxon>
        <taxon>Pseudomonadati</taxon>
        <taxon>Pseudomonadota</taxon>
        <taxon>Alphaproteobacteria</taxon>
        <taxon>Rhodobacterales</taxon>
        <taxon>Paracoccaceae</taxon>
        <taxon>Pararhodobacter</taxon>
    </lineage>
</organism>
<proteinExistence type="predicted"/>
<dbReference type="EMBL" id="QEYD01000006">
    <property type="protein sequence ID" value="PWE28490.1"/>
    <property type="molecule type" value="Genomic_DNA"/>
</dbReference>
<sequence>MRKILRRLGWVLVVLVVVLAALGLWKRDEVMRLWAVNSLFDADRIVENFSQMDTMFQSVLLDGGTPSVLPQGPGAAMPDGLETWMTQRSVTGMVVLHDGAVVFEEYRLGTGRDDLRISWSVAKSALSLLLGTLVADGTIPDLDVPVTDYAPELRGSAYARATIRQVLQMQSGVSFDEDYMDFWSDINRMGRVLAMGGSMDGFTIGQTARRGPPGSDWAYVSLDTHVIGMVIRGATGRSIPELMDERLLRPLGLERDGYYVTDGDGVAFVLGGLNLTTRDYARLGLLVAQNGAWQGRQLVPPDWIAESTAPGAFEAELGTGYGYQWWLPPEAEPGEIWARGVYGQEIWIDRPRGVVIAVNAADRGFSTREVTLEKVALFRAIARALSPDPT</sequence>
<dbReference type="Pfam" id="PF00144">
    <property type="entry name" value="Beta-lactamase"/>
    <property type="match status" value="1"/>
</dbReference>